<dbReference type="InterPro" id="IPR011990">
    <property type="entry name" value="TPR-like_helical_dom_sf"/>
</dbReference>
<sequence length="528" mass="60188">MQHMKVLKYITIIAGLLFTVSCNDLDLVPKDYNGSGNFWKNEAQIVGAIEGVHNQFRSNDFNYWIMGEARGGTMVPGGTSSLEQNIYYSDIKIQNFSAQNPNNSSWFDFYGKIFNINNAIKNILEANYLTETNKNYYLGQMYGMRAWYYFWLYRTYGGVPIKTGTEILDKTPSSGKELFTPRSTPKATLDFIKTDINNSEKYFTDSNRVNNFDRIHWSYYATLMLKAEIYLWSAKVTTGDQVPSASDLDTAKEALDKVASSGKFSLLPNYADVFAYNKKQNNEIIFAMAFLENEASTPFNSFMYYPPNFINKYDETGKAFPNNDPLKIQSGFLFNEYKFELFQAFDATDTRRATTFLSFYSNAAKTQGRGIALIKYIGFINSANTRVFSDDIPVYRYADVLLMYAEIANKQGSDPSTYINQIRQRAYGSNYTSANAYTHTNFADGELAILKERDKEFVAESKRWFDVRRLQDASGKPLVFSKEASYGTVAGNVEPILNQNTEAHKLLWPINSDIISRDTLVTQTPGYK</sequence>
<dbReference type="Proteomes" id="UP000006650">
    <property type="component" value="Chromosome"/>
</dbReference>
<dbReference type="InterPro" id="IPR012944">
    <property type="entry name" value="SusD_RagB_dom"/>
</dbReference>
<evidence type="ECO:0000259" key="6">
    <source>
        <dbReference type="Pfam" id="PF07980"/>
    </source>
</evidence>
<protein>
    <submittedName>
        <fullName evidence="8">RagB/SusD domain protein</fullName>
    </submittedName>
</protein>
<dbReference type="InterPro" id="IPR033985">
    <property type="entry name" value="SusD-like_N"/>
</dbReference>
<keyword evidence="9" id="KW-1185">Reference proteome</keyword>
<comment type="similarity">
    <text evidence="2">Belongs to the SusD family.</text>
</comment>
<dbReference type="GO" id="GO:0009279">
    <property type="term" value="C:cell outer membrane"/>
    <property type="evidence" value="ECO:0007669"/>
    <property type="project" value="UniProtKB-SubCell"/>
</dbReference>
<dbReference type="Pfam" id="PF14322">
    <property type="entry name" value="SusD-like_3"/>
    <property type="match status" value="1"/>
</dbReference>
<dbReference type="PROSITE" id="PS51257">
    <property type="entry name" value="PROKAR_LIPOPROTEIN"/>
    <property type="match status" value="1"/>
</dbReference>
<dbReference type="HOGENOM" id="CLU_015553_1_3_10"/>
<evidence type="ECO:0000313" key="8">
    <source>
        <dbReference type="EMBL" id="ACU93605.1"/>
    </source>
</evidence>
<name>C7M3H9_CAPOD</name>
<evidence type="ECO:0000256" key="5">
    <source>
        <dbReference type="ARBA" id="ARBA00023237"/>
    </source>
</evidence>
<evidence type="ECO:0000256" key="4">
    <source>
        <dbReference type="ARBA" id="ARBA00023136"/>
    </source>
</evidence>
<dbReference type="eggNOG" id="COG0702">
    <property type="taxonomic scope" value="Bacteria"/>
</dbReference>
<evidence type="ECO:0000256" key="1">
    <source>
        <dbReference type="ARBA" id="ARBA00004442"/>
    </source>
</evidence>
<dbReference type="Gene3D" id="1.25.40.390">
    <property type="match status" value="1"/>
</dbReference>
<reference evidence="8 9" key="1">
    <citation type="journal article" date="2009" name="Stand. Genomic Sci.">
        <title>Complete genome sequence of Capnocytophaga ochracea type strain (VPI 2845).</title>
        <authorList>
            <person name="Mavrommatis K."/>
            <person name="Gronow S."/>
            <person name="Saunders E."/>
            <person name="Land M."/>
            <person name="Lapidus A."/>
            <person name="Copeland A."/>
            <person name="Glavina Del Rio T."/>
            <person name="Nolan M."/>
            <person name="Lucas S."/>
            <person name="Chen F."/>
            <person name="Tice H."/>
            <person name="Cheng J.F."/>
            <person name="Bruce D."/>
            <person name="Goodwin L."/>
            <person name="Pitluck S."/>
            <person name="Pati A."/>
            <person name="Ivanova N."/>
            <person name="Chen A."/>
            <person name="Palaniappan K."/>
            <person name="Chain P."/>
            <person name="Hauser L."/>
            <person name="Chang Y.J."/>
            <person name="Jeffries C.D."/>
            <person name="Brettin T."/>
            <person name="Detter J.C."/>
            <person name="Han C."/>
            <person name="Bristow J."/>
            <person name="Goker M."/>
            <person name="Rohde M."/>
            <person name="Eisen J.A."/>
            <person name="Markowitz V."/>
            <person name="Kyrpides N.C."/>
            <person name="Klenk H.P."/>
            <person name="Hugenholtz P."/>
        </authorList>
    </citation>
    <scope>NUCLEOTIDE SEQUENCE [LARGE SCALE GENOMIC DNA]</scope>
    <source>
        <strain evidence="9">ATCC 27872 / DSM 7271 / JCM 12966 / VPI 2845</strain>
    </source>
</reference>
<keyword evidence="5" id="KW-0998">Cell outer membrane</keyword>
<dbReference type="KEGG" id="coc:Coch_2061"/>
<dbReference type="AlphaFoldDB" id="C7M3H9"/>
<keyword evidence="3" id="KW-0732">Signal</keyword>
<dbReference type="SUPFAM" id="SSF48452">
    <property type="entry name" value="TPR-like"/>
    <property type="match status" value="1"/>
</dbReference>
<evidence type="ECO:0000313" key="9">
    <source>
        <dbReference type="Proteomes" id="UP000006650"/>
    </source>
</evidence>
<dbReference type="EMBL" id="CP001632">
    <property type="protein sequence ID" value="ACU93605.1"/>
    <property type="molecule type" value="Genomic_DNA"/>
</dbReference>
<dbReference type="STRING" id="521097.Coch_2061"/>
<proteinExistence type="inferred from homology"/>
<accession>C7M3H9</accession>
<feature type="domain" description="RagB/SusD" evidence="6">
    <location>
        <begin position="311"/>
        <end position="527"/>
    </location>
</feature>
<feature type="domain" description="SusD-like N-terminal" evidence="7">
    <location>
        <begin position="82"/>
        <end position="208"/>
    </location>
</feature>
<dbReference type="CDD" id="cd08977">
    <property type="entry name" value="SusD"/>
    <property type="match status" value="1"/>
</dbReference>
<evidence type="ECO:0000259" key="7">
    <source>
        <dbReference type="Pfam" id="PF14322"/>
    </source>
</evidence>
<evidence type="ECO:0000256" key="3">
    <source>
        <dbReference type="ARBA" id="ARBA00022729"/>
    </source>
</evidence>
<gene>
    <name evidence="8" type="ordered locus">Coch_2061</name>
</gene>
<organism evidence="8 9">
    <name type="scientific">Capnocytophaga ochracea (strain ATCC 27872 / DSM 7271 / CCUG 9716 / JCM 12966 / NCTC 12371 / SS31 / VPI 2845)</name>
    <name type="common">Bacteroides ochraceus</name>
    <dbReference type="NCBI Taxonomy" id="521097"/>
    <lineage>
        <taxon>Bacteria</taxon>
        <taxon>Pseudomonadati</taxon>
        <taxon>Bacteroidota</taxon>
        <taxon>Flavobacteriia</taxon>
        <taxon>Flavobacteriales</taxon>
        <taxon>Flavobacteriaceae</taxon>
        <taxon>Capnocytophaga</taxon>
    </lineage>
</organism>
<evidence type="ECO:0000256" key="2">
    <source>
        <dbReference type="ARBA" id="ARBA00006275"/>
    </source>
</evidence>
<dbReference type="Pfam" id="PF07980">
    <property type="entry name" value="SusD_RagB"/>
    <property type="match status" value="1"/>
</dbReference>
<comment type="subcellular location">
    <subcellularLocation>
        <location evidence="1">Cell outer membrane</location>
    </subcellularLocation>
</comment>
<keyword evidence="4" id="KW-0472">Membrane</keyword>